<dbReference type="PANTHER" id="PTHR30055">
    <property type="entry name" value="HTH-TYPE TRANSCRIPTIONAL REGULATOR RUTR"/>
    <property type="match status" value="1"/>
</dbReference>
<dbReference type="Pfam" id="PF00440">
    <property type="entry name" value="TetR_N"/>
    <property type="match status" value="1"/>
</dbReference>
<dbReference type="GO" id="GO:0000976">
    <property type="term" value="F:transcription cis-regulatory region binding"/>
    <property type="evidence" value="ECO:0007669"/>
    <property type="project" value="TreeGrafter"/>
</dbReference>
<dbReference type="GO" id="GO:0003700">
    <property type="term" value="F:DNA-binding transcription factor activity"/>
    <property type="evidence" value="ECO:0007669"/>
    <property type="project" value="TreeGrafter"/>
</dbReference>
<evidence type="ECO:0000313" key="6">
    <source>
        <dbReference type="EMBL" id="OLL14629.1"/>
    </source>
</evidence>
<evidence type="ECO:0000313" key="7">
    <source>
        <dbReference type="Proteomes" id="UP000185736"/>
    </source>
</evidence>
<dbReference type="InterPro" id="IPR050109">
    <property type="entry name" value="HTH-type_TetR-like_transc_reg"/>
</dbReference>
<organism evidence="6 7">
    <name type="scientific">Actinomyces oris</name>
    <dbReference type="NCBI Taxonomy" id="544580"/>
    <lineage>
        <taxon>Bacteria</taxon>
        <taxon>Bacillati</taxon>
        <taxon>Actinomycetota</taxon>
        <taxon>Actinomycetes</taxon>
        <taxon>Actinomycetales</taxon>
        <taxon>Actinomycetaceae</taxon>
        <taxon>Actinomyces</taxon>
    </lineage>
</organism>
<proteinExistence type="predicted"/>
<sequence length="189" mass="21122">MRTSKRDRIITGALELAHREGFDALTFDALAEHVGLTRGGVIYHFHTRTELLEGIAAAFRERWRAEALEALGKPLEEASQTERIEALTRSVLDGEILPGEVSFMLSTTPQAETIKNAWDALRDEWVGEVPELTPMQRVALLAVDGWWANRAVDSRRRNPDEPAIADLIVSLVVGNPPDQKLFKPSDKDQ</sequence>
<dbReference type="EMBL" id="MSGO01000033">
    <property type="protein sequence ID" value="OLL14629.1"/>
    <property type="molecule type" value="Genomic_DNA"/>
</dbReference>
<feature type="DNA-binding region" description="H-T-H motif" evidence="4">
    <location>
        <begin position="26"/>
        <end position="45"/>
    </location>
</feature>
<accession>A0A1Q8I0K4</accession>
<dbReference type="PROSITE" id="PS50977">
    <property type="entry name" value="HTH_TETR_2"/>
    <property type="match status" value="1"/>
</dbReference>
<dbReference type="InterPro" id="IPR009057">
    <property type="entry name" value="Homeodomain-like_sf"/>
</dbReference>
<keyword evidence="2 4" id="KW-0238">DNA-binding</keyword>
<reference evidence="6 7" key="1">
    <citation type="submission" date="2016-12" db="EMBL/GenBank/DDBJ databases">
        <title>Genomic comparison of strains in the 'Actinomyces naeslundii' group.</title>
        <authorList>
            <person name="Mughal S.R."/>
            <person name="Do T."/>
            <person name="Gilbert S.C."/>
            <person name="Witherden E.A."/>
            <person name="Didelot X."/>
            <person name="Beighton D."/>
        </authorList>
    </citation>
    <scope>NUCLEOTIDE SEQUENCE [LARGE SCALE GENOMIC DNA]</scope>
    <source>
        <strain evidence="6 7">S64C</strain>
    </source>
</reference>
<feature type="domain" description="HTH tetR-type" evidence="5">
    <location>
        <begin position="3"/>
        <end position="63"/>
    </location>
</feature>
<dbReference type="Proteomes" id="UP000185736">
    <property type="component" value="Unassembled WGS sequence"/>
</dbReference>
<evidence type="ECO:0000256" key="2">
    <source>
        <dbReference type="ARBA" id="ARBA00023125"/>
    </source>
</evidence>
<protein>
    <submittedName>
        <fullName evidence="6">TetR family transcriptional regulator</fullName>
    </submittedName>
</protein>
<dbReference type="PANTHER" id="PTHR30055:SF234">
    <property type="entry name" value="HTH-TYPE TRANSCRIPTIONAL REGULATOR BETI"/>
    <property type="match status" value="1"/>
</dbReference>
<name>A0A1Q8I0K4_9ACTO</name>
<evidence type="ECO:0000259" key="5">
    <source>
        <dbReference type="PROSITE" id="PS50977"/>
    </source>
</evidence>
<evidence type="ECO:0000256" key="3">
    <source>
        <dbReference type="ARBA" id="ARBA00023163"/>
    </source>
</evidence>
<evidence type="ECO:0000256" key="4">
    <source>
        <dbReference type="PROSITE-ProRule" id="PRU00335"/>
    </source>
</evidence>
<evidence type="ECO:0000256" key="1">
    <source>
        <dbReference type="ARBA" id="ARBA00023015"/>
    </source>
</evidence>
<dbReference type="PRINTS" id="PR00455">
    <property type="entry name" value="HTHTETR"/>
</dbReference>
<dbReference type="InterPro" id="IPR001647">
    <property type="entry name" value="HTH_TetR"/>
</dbReference>
<keyword evidence="1" id="KW-0805">Transcription regulation</keyword>
<gene>
    <name evidence="6" type="ORF">BKH32_07620</name>
</gene>
<keyword evidence="3" id="KW-0804">Transcription</keyword>
<dbReference type="AlphaFoldDB" id="A0A1Q8I0K4"/>
<comment type="caution">
    <text evidence="6">The sequence shown here is derived from an EMBL/GenBank/DDBJ whole genome shotgun (WGS) entry which is preliminary data.</text>
</comment>
<dbReference type="SUPFAM" id="SSF46689">
    <property type="entry name" value="Homeodomain-like"/>
    <property type="match status" value="1"/>
</dbReference>
<dbReference type="RefSeq" id="WP_075249380.1">
    <property type="nucleotide sequence ID" value="NZ_MSGO01000033.1"/>
</dbReference>
<dbReference type="Gene3D" id="1.10.357.10">
    <property type="entry name" value="Tetracycline Repressor, domain 2"/>
    <property type="match status" value="1"/>
</dbReference>